<keyword evidence="1 5" id="KW-0808">Transferase</keyword>
<gene>
    <name evidence="5" type="ORF">DS745_04180</name>
</gene>
<accession>A0A4Q0W065</accession>
<dbReference type="InterPro" id="IPR051531">
    <property type="entry name" value="N-acetyltransferase"/>
</dbReference>
<protein>
    <submittedName>
        <fullName evidence="5">N-acetyltransferase</fullName>
    </submittedName>
</protein>
<comment type="caution">
    <text evidence="5">The sequence shown here is derived from an EMBL/GenBank/DDBJ whole genome shotgun (WGS) entry which is preliminary data.</text>
</comment>
<dbReference type="PROSITE" id="PS51186">
    <property type="entry name" value="GNAT"/>
    <property type="match status" value="1"/>
</dbReference>
<dbReference type="Proteomes" id="UP000290649">
    <property type="component" value="Unassembled WGS sequence"/>
</dbReference>
<dbReference type="Pfam" id="PF13302">
    <property type="entry name" value="Acetyltransf_3"/>
    <property type="match status" value="1"/>
</dbReference>
<reference evidence="5 6" key="1">
    <citation type="journal article" date="2019" name="Int. J. Syst. Evol. Microbiol.">
        <title>Anaerobacillus alkaliphilus sp. nov., a novel alkaliphilic and moderately halophilic bacterium.</title>
        <authorList>
            <person name="Borsodi A.K."/>
            <person name="Aszalos J.M."/>
            <person name="Bihari P."/>
            <person name="Nagy I."/>
            <person name="Schumann P."/>
            <person name="Sproer C."/>
            <person name="Kovacs A.L."/>
            <person name="Boka K."/>
            <person name="Dobosy P."/>
            <person name="Ovari M."/>
            <person name="Szili-Kovacs T."/>
            <person name="Toth E."/>
        </authorList>
    </citation>
    <scope>NUCLEOTIDE SEQUENCE [LARGE SCALE GENOMIC DNA]</scope>
    <source>
        <strain evidence="5 6">B16-10</strain>
    </source>
</reference>
<organism evidence="5 6">
    <name type="scientific">Anaerobacillus alkaliphilus</name>
    <dbReference type="NCBI Taxonomy" id="1548597"/>
    <lineage>
        <taxon>Bacteria</taxon>
        <taxon>Bacillati</taxon>
        <taxon>Bacillota</taxon>
        <taxon>Bacilli</taxon>
        <taxon>Bacillales</taxon>
        <taxon>Bacillaceae</taxon>
        <taxon>Anaerobacillus</taxon>
    </lineage>
</organism>
<dbReference type="AlphaFoldDB" id="A0A4Q0W065"/>
<sequence length="184" mass="21968">MTTFDYSTETNRLLIRPYKKEDYLGWITQFQNRLPSQHKYDEGQVDMSICTEHWFKELVDKHQQLALSDKVYVFGVIRKEDQAHLGVIDFSTLIRDDFQWARFGYTIHNQFWRQGYAKEAVKAALQLAFEKLNYHRIEAHINLDNTPSIKLAESIGMEYECVRKAFIYEFGEWTDNLVYYVESK</sequence>
<dbReference type="OrthoDB" id="9798081at2"/>
<proteinExistence type="inferred from homology"/>
<dbReference type="InterPro" id="IPR000182">
    <property type="entry name" value="GNAT_dom"/>
</dbReference>
<dbReference type="GO" id="GO:0008999">
    <property type="term" value="F:protein-N-terminal-alanine acetyltransferase activity"/>
    <property type="evidence" value="ECO:0007669"/>
    <property type="project" value="TreeGrafter"/>
</dbReference>
<dbReference type="PANTHER" id="PTHR43792:SF8">
    <property type="entry name" value="[RIBOSOMAL PROTEIN US5]-ALANINE N-ACETYLTRANSFERASE"/>
    <property type="match status" value="1"/>
</dbReference>
<evidence type="ECO:0000256" key="1">
    <source>
        <dbReference type="ARBA" id="ARBA00022679"/>
    </source>
</evidence>
<comment type="similarity">
    <text evidence="3">Belongs to the acetyltransferase family. RimJ subfamily.</text>
</comment>
<dbReference type="PANTHER" id="PTHR43792">
    <property type="entry name" value="GNAT FAMILY, PUTATIVE (AFU_ORTHOLOGUE AFUA_3G00765)-RELATED-RELATED"/>
    <property type="match status" value="1"/>
</dbReference>
<keyword evidence="6" id="KW-1185">Reference proteome</keyword>
<evidence type="ECO:0000256" key="3">
    <source>
        <dbReference type="ARBA" id="ARBA00038502"/>
    </source>
</evidence>
<feature type="domain" description="N-acetyltransferase" evidence="4">
    <location>
        <begin position="13"/>
        <end position="184"/>
    </location>
</feature>
<dbReference type="InterPro" id="IPR016181">
    <property type="entry name" value="Acyl_CoA_acyltransferase"/>
</dbReference>
<dbReference type="EMBL" id="QOUX01000001">
    <property type="protein sequence ID" value="RXJ04588.1"/>
    <property type="molecule type" value="Genomic_DNA"/>
</dbReference>
<name>A0A4Q0W065_9BACI</name>
<dbReference type="Gene3D" id="3.40.630.30">
    <property type="match status" value="1"/>
</dbReference>
<dbReference type="RefSeq" id="WP_129076946.1">
    <property type="nucleotide sequence ID" value="NZ_QOUX01000001.1"/>
</dbReference>
<dbReference type="GO" id="GO:0005737">
    <property type="term" value="C:cytoplasm"/>
    <property type="evidence" value="ECO:0007669"/>
    <property type="project" value="TreeGrafter"/>
</dbReference>
<dbReference type="SUPFAM" id="SSF55729">
    <property type="entry name" value="Acyl-CoA N-acyltransferases (Nat)"/>
    <property type="match status" value="1"/>
</dbReference>
<evidence type="ECO:0000256" key="2">
    <source>
        <dbReference type="ARBA" id="ARBA00023315"/>
    </source>
</evidence>
<evidence type="ECO:0000259" key="4">
    <source>
        <dbReference type="PROSITE" id="PS51186"/>
    </source>
</evidence>
<evidence type="ECO:0000313" key="6">
    <source>
        <dbReference type="Proteomes" id="UP000290649"/>
    </source>
</evidence>
<keyword evidence="2" id="KW-0012">Acyltransferase</keyword>
<evidence type="ECO:0000313" key="5">
    <source>
        <dbReference type="EMBL" id="RXJ04588.1"/>
    </source>
</evidence>